<dbReference type="PROSITE" id="PS50016">
    <property type="entry name" value="ZF_PHD_2"/>
    <property type="match status" value="2"/>
</dbReference>
<evidence type="ECO:0000259" key="5">
    <source>
        <dbReference type="PROSITE" id="PS50016"/>
    </source>
</evidence>
<proteinExistence type="predicted"/>
<dbReference type="SUPFAM" id="SSF57903">
    <property type="entry name" value="FYVE/PHD zinc finger"/>
    <property type="match status" value="2"/>
</dbReference>
<reference evidence="6 7" key="2">
    <citation type="journal article" date="2017" name="Front. Plant Sci.">
        <title>Gene Classification and Mining of Molecular Markers Useful in Red Clover (Trifolium pratense) Breeding.</title>
        <authorList>
            <person name="Istvanek J."/>
            <person name="Dluhosova J."/>
            <person name="Dluhos P."/>
            <person name="Patkova L."/>
            <person name="Nedelnik J."/>
            <person name="Repkova J."/>
        </authorList>
    </citation>
    <scope>NUCLEOTIDE SEQUENCE [LARGE SCALE GENOMIC DNA]</scope>
    <source>
        <strain evidence="7">cv. Tatra</strain>
        <tissue evidence="6">Young leaves</tissue>
    </source>
</reference>
<evidence type="ECO:0000256" key="1">
    <source>
        <dbReference type="ARBA" id="ARBA00022723"/>
    </source>
</evidence>
<protein>
    <submittedName>
        <fullName evidence="6">DNA binding protein</fullName>
    </submittedName>
</protein>
<dbReference type="InterPro" id="IPR013083">
    <property type="entry name" value="Znf_RING/FYVE/PHD"/>
</dbReference>
<dbReference type="InterPro" id="IPR019787">
    <property type="entry name" value="Znf_PHD-finger"/>
</dbReference>
<reference evidence="6 7" key="1">
    <citation type="journal article" date="2014" name="Am. J. Bot.">
        <title>Genome assembly and annotation for red clover (Trifolium pratense; Fabaceae).</title>
        <authorList>
            <person name="Istvanek J."/>
            <person name="Jaros M."/>
            <person name="Krenek A."/>
            <person name="Repkova J."/>
        </authorList>
    </citation>
    <scope>NUCLEOTIDE SEQUENCE [LARGE SCALE GENOMIC DNA]</scope>
    <source>
        <strain evidence="7">cv. Tatra</strain>
        <tissue evidence="6">Young leaves</tissue>
    </source>
</reference>
<dbReference type="EMBL" id="ASHM01002698">
    <property type="protein sequence ID" value="PNY08728.1"/>
    <property type="molecule type" value="Genomic_DNA"/>
</dbReference>
<dbReference type="PANTHER" id="PTHR47162:SF9">
    <property type="entry name" value="PHD FINGER PROTEIN EHD3-LIKE"/>
    <property type="match status" value="1"/>
</dbReference>
<dbReference type="InterPro" id="IPR019786">
    <property type="entry name" value="Zinc_finger_PHD-type_CS"/>
</dbReference>
<dbReference type="AlphaFoldDB" id="A0A2K3P0B4"/>
<evidence type="ECO:0000256" key="3">
    <source>
        <dbReference type="ARBA" id="ARBA00022833"/>
    </source>
</evidence>
<keyword evidence="3" id="KW-0862">Zinc</keyword>
<dbReference type="SMART" id="SM00249">
    <property type="entry name" value="PHD"/>
    <property type="match status" value="2"/>
</dbReference>
<evidence type="ECO:0000313" key="7">
    <source>
        <dbReference type="Proteomes" id="UP000236291"/>
    </source>
</evidence>
<dbReference type="GO" id="GO:0008270">
    <property type="term" value="F:zinc ion binding"/>
    <property type="evidence" value="ECO:0007669"/>
    <property type="project" value="UniProtKB-KW"/>
</dbReference>
<keyword evidence="2 4" id="KW-0863">Zinc-finger</keyword>
<dbReference type="STRING" id="57577.A0A2K3P0B4"/>
<dbReference type="PROSITE" id="PS01359">
    <property type="entry name" value="ZF_PHD_1"/>
    <property type="match status" value="2"/>
</dbReference>
<dbReference type="Gene3D" id="2.30.30.1150">
    <property type="match status" value="1"/>
</dbReference>
<feature type="domain" description="PHD-type" evidence="5">
    <location>
        <begin position="121"/>
        <end position="173"/>
    </location>
</feature>
<dbReference type="Gene3D" id="3.30.40.10">
    <property type="entry name" value="Zinc/RING finger domain, C3HC4 (zinc finger)"/>
    <property type="match status" value="1"/>
</dbReference>
<evidence type="ECO:0000313" key="6">
    <source>
        <dbReference type="EMBL" id="PNY08728.1"/>
    </source>
</evidence>
<dbReference type="InterPro" id="IPR001965">
    <property type="entry name" value="Znf_PHD"/>
</dbReference>
<evidence type="ECO:0000256" key="4">
    <source>
        <dbReference type="PROSITE-ProRule" id="PRU00146"/>
    </source>
</evidence>
<dbReference type="Proteomes" id="UP000236291">
    <property type="component" value="Unassembled WGS sequence"/>
</dbReference>
<sequence length="239" mass="26750">MKPEEMEECAIYKICSCSCCRERVDGTDCLVCDSCEKVYHLSCIEPAVKEIPHKSWYCANCTTSGIGSPHENCVVCTRLNGKKTPKKIIGDESLPTNEETFDEFEENCRSYNGIKLYMGKKPNCKVCGNEFVKDDDRIVLCDGCDHGHHIYCMKPPLVSIPQGKWFCRKCDAGIKAISQAKKAYESNKLRTGEYISKTNANNKNNCSNICVEELESVGGMDMLLTAANCLNFEENLSET</sequence>
<organism evidence="6 7">
    <name type="scientific">Trifolium pratense</name>
    <name type="common">Red clover</name>
    <dbReference type="NCBI Taxonomy" id="57577"/>
    <lineage>
        <taxon>Eukaryota</taxon>
        <taxon>Viridiplantae</taxon>
        <taxon>Streptophyta</taxon>
        <taxon>Embryophyta</taxon>
        <taxon>Tracheophyta</taxon>
        <taxon>Spermatophyta</taxon>
        <taxon>Magnoliopsida</taxon>
        <taxon>eudicotyledons</taxon>
        <taxon>Gunneridae</taxon>
        <taxon>Pentapetalae</taxon>
        <taxon>rosids</taxon>
        <taxon>fabids</taxon>
        <taxon>Fabales</taxon>
        <taxon>Fabaceae</taxon>
        <taxon>Papilionoideae</taxon>
        <taxon>50 kb inversion clade</taxon>
        <taxon>NPAAA clade</taxon>
        <taxon>Hologalegina</taxon>
        <taxon>IRL clade</taxon>
        <taxon>Trifolieae</taxon>
        <taxon>Trifolium</taxon>
    </lineage>
</organism>
<dbReference type="Pfam" id="PF00628">
    <property type="entry name" value="PHD"/>
    <property type="match status" value="2"/>
</dbReference>
<gene>
    <name evidence="6" type="ORF">L195_g005260</name>
</gene>
<comment type="caution">
    <text evidence="6">The sequence shown here is derived from an EMBL/GenBank/DDBJ whole genome shotgun (WGS) entry which is preliminary data.</text>
</comment>
<keyword evidence="1" id="KW-0479">Metal-binding</keyword>
<feature type="domain" description="PHD-type" evidence="5">
    <location>
        <begin position="14"/>
        <end position="64"/>
    </location>
</feature>
<dbReference type="InterPro" id="IPR011011">
    <property type="entry name" value="Znf_FYVE_PHD"/>
</dbReference>
<dbReference type="PANTHER" id="PTHR47162">
    <property type="entry name" value="OS02G0192300 PROTEIN"/>
    <property type="match status" value="1"/>
</dbReference>
<evidence type="ECO:0000256" key="2">
    <source>
        <dbReference type="ARBA" id="ARBA00022771"/>
    </source>
</evidence>
<name>A0A2K3P0B4_TRIPR</name>
<accession>A0A2K3P0B4</accession>